<reference evidence="1" key="1">
    <citation type="submission" date="2022-06" db="EMBL/GenBank/DDBJ databases">
        <title>Genomic Encyclopedia of Archaeal and Bacterial Type Strains, Phase II (KMG-II): from individual species to whole genera.</title>
        <authorList>
            <person name="Goeker M."/>
        </authorList>
    </citation>
    <scope>NUCLEOTIDE SEQUENCE</scope>
    <source>
        <strain evidence="1">DSM 26652</strain>
    </source>
</reference>
<sequence>MNAVCFVLGLALVTVAVGVLAGPWWGVLLGGIFLVAYAVLAEAGSAPAARGKGTTP</sequence>
<evidence type="ECO:0000313" key="2">
    <source>
        <dbReference type="Proteomes" id="UP001139493"/>
    </source>
</evidence>
<dbReference type="Proteomes" id="UP001139493">
    <property type="component" value="Unassembled WGS sequence"/>
</dbReference>
<comment type="caution">
    <text evidence="1">The sequence shown here is derived from an EMBL/GenBank/DDBJ whole genome shotgun (WGS) entry which is preliminary data.</text>
</comment>
<dbReference type="AlphaFoldDB" id="A0A9X2JYZ8"/>
<gene>
    <name evidence="1" type="ORF">APR03_002920</name>
</gene>
<protein>
    <submittedName>
        <fullName evidence="1">Uncharacterized protein</fullName>
    </submittedName>
</protein>
<organism evidence="1 2">
    <name type="scientific">Promicromonospora thailandica</name>
    <dbReference type="NCBI Taxonomy" id="765201"/>
    <lineage>
        <taxon>Bacteria</taxon>
        <taxon>Bacillati</taxon>
        <taxon>Actinomycetota</taxon>
        <taxon>Actinomycetes</taxon>
        <taxon>Micrococcales</taxon>
        <taxon>Promicromonosporaceae</taxon>
        <taxon>Promicromonospora</taxon>
    </lineage>
</organism>
<dbReference type="RefSeq" id="WP_253836780.1">
    <property type="nucleotide sequence ID" value="NZ_JAMTCS010000008.1"/>
</dbReference>
<proteinExistence type="predicted"/>
<name>A0A9X2JYZ8_9MICO</name>
<keyword evidence="2" id="KW-1185">Reference proteome</keyword>
<dbReference type="EMBL" id="JAMTCS010000008">
    <property type="protein sequence ID" value="MCP2265564.1"/>
    <property type="molecule type" value="Genomic_DNA"/>
</dbReference>
<evidence type="ECO:0000313" key="1">
    <source>
        <dbReference type="EMBL" id="MCP2265564.1"/>
    </source>
</evidence>
<accession>A0A9X2JYZ8</accession>